<comment type="caution">
    <text evidence="5">The sequence shown here is derived from an EMBL/GenBank/DDBJ whole genome shotgun (WGS) entry which is preliminary data.</text>
</comment>
<dbReference type="PANTHER" id="PTHR43464:SF19">
    <property type="entry name" value="UBIQUINONE BIOSYNTHESIS O-METHYLTRANSFERASE, MITOCHONDRIAL"/>
    <property type="match status" value="1"/>
</dbReference>
<dbReference type="Pfam" id="PF08241">
    <property type="entry name" value="Methyltransf_11"/>
    <property type="match status" value="1"/>
</dbReference>
<dbReference type="CDD" id="cd02440">
    <property type="entry name" value="AdoMet_MTases"/>
    <property type="match status" value="1"/>
</dbReference>
<dbReference type="InterPro" id="IPR013216">
    <property type="entry name" value="Methyltransf_11"/>
</dbReference>
<keyword evidence="2 5" id="KW-0808">Transferase</keyword>
<organism evidence="5 6">
    <name type="scientific">Actinomadura rubrisoli</name>
    <dbReference type="NCBI Taxonomy" id="2530368"/>
    <lineage>
        <taxon>Bacteria</taxon>
        <taxon>Bacillati</taxon>
        <taxon>Actinomycetota</taxon>
        <taxon>Actinomycetes</taxon>
        <taxon>Streptosporangiales</taxon>
        <taxon>Thermomonosporaceae</taxon>
        <taxon>Actinomadura</taxon>
    </lineage>
</organism>
<dbReference type="OrthoDB" id="9786503at2"/>
<evidence type="ECO:0000313" key="6">
    <source>
        <dbReference type="Proteomes" id="UP000294513"/>
    </source>
</evidence>
<reference evidence="5 6" key="1">
    <citation type="submission" date="2019-03" db="EMBL/GenBank/DDBJ databases">
        <title>Draft genome sequences of novel Actinobacteria.</title>
        <authorList>
            <person name="Sahin N."/>
            <person name="Ay H."/>
            <person name="Saygin H."/>
        </authorList>
    </citation>
    <scope>NUCLEOTIDE SEQUENCE [LARGE SCALE GENOMIC DNA]</scope>
    <source>
        <strain evidence="5 6">H3C3</strain>
    </source>
</reference>
<dbReference type="GO" id="GO:0032259">
    <property type="term" value="P:methylation"/>
    <property type="evidence" value="ECO:0007669"/>
    <property type="project" value="UniProtKB-KW"/>
</dbReference>
<evidence type="ECO:0000256" key="2">
    <source>
        <dbReference type="ARBA" id="ARBA00022679"/>
    </source>
</evidence>
<dbReference type="GO" id="GO:0008757">
    <property type="term" value="F:S-adenosylmethionine-dependent methyltransferase activity"/>
    <property type="evidence" value="ECO:0007669"/>
    <property type="project" value="InterPro"/>
</dbReference>
<feature type="domain" description="Methyltransferase type 11" evidence="4">
    <location>
        <begin position="39"/>
        <end position="132"/>
    </location>
</feature>
<evidence type="ECO:0000259" key="4">
    <source>
        <dbReference type="Pfam" id="PF08241"/>
    </source>
</evidence>
<evidence type="ECO:0000313" key="5">
    <source>
        <dbReference type="EMBL" id="TDD80485.1"/>
    </source>
</evidence>
<gene>
    <name evidence="5" type="ORF">E1298_25790</name>
</gene>
<keyword evidence="1 5" id="KW-0489">Methyltransferase</keyword>
<proteinExistence type="predicted"/>
<keyword evidence="3" id="KW-0949">S-adenosyl-L-methionine</keyword>
<dbReference type="EMBL" id="SMKU01000152">
    <property type="protein sequence ID" value="TDD80485.1"/>
    <property type="molecule type" value="Genomic_DNA"/>
</dbReference>
<dbReference type="Proteomes" id="UP000294513">
    <property type="component" value="Unassembled WGS sequence"/>
</dbReference>
<dbReference type="PANTHER" id="PTHR43464">
    <property type="entry name" value="METHYLTRANSFERASE"/>
    <property type="match status" value="1"/>
</dbReference>
<dbReference type="InterPro" id="IPR029063">
    <property type="entry name" value="SAM-dependent_MTases_sf"/>
</dbReference>
<protein>
    <submittedName>
        <fullName evidence="5">Class I SAM-dependent methyltransferase</fullName>
    </submittedName>
</protein>
<evidence type="ECO:0000256" key="1">
    <source>
        <dbReference type="ARBA" id="ARBA00022603"/>
    </source>
</evidence>
<keyword evidence="6" id="KW-1185">Reference proteome</keyword>
<dbReference type="Gene3D" id="3.40.50.150">
    <property type="entry name" value="Vaccinia Virus protein VP39"/>
    <property type="match status" value="1"/>
</dbReference>
<name>A0A4R5B5D0_9ACTN</name>
<accession>A0A4R5B5D0</accession>
<dbReference type="SUPFAM" id="SSF53335">
    <property type="entry name" value="S-adenosyl-L-methionine-dependent methyltransferases"/>
    <property type="match status" value="1"/>
</dbReference>
<evidence type="ECO:0000256" key="3">
    <source>
        <dbReference type="ARBA" id="ARBA00022691"/>
    </source>
</evidence>
<dbReference type="AlphaFoldDB" id="A0A4R5B5D0"/>
<sequence length="192" mass="21111">MYRLRLTPWERYGKAASASIAALLDREEAERSRPLGRALDLGCGRGQFTPDLACRGWEAVGVDYVPAAIEAAKSRDTKGATYLVGDVTDLRSADLGAFDFFLDIGCFQGFGADQRSAVGRGVSALAKPNATLLMLAFGHSRMRSRVGRVSQAEVEEAFPEWEMLTVEPAETAGLGWPMNKTNPHWYRLRPRT</sequence>